<reference evidence="1" key="1">
    <citation type="journal article" date="2016" name="Front. Microbiol.">
        <title>Genome Sequence of the Piezophilic, Mesophilic Sulfate-Reducing Bacterium Desulfovibrio indicus J2T.</title>
        <authorList>
            <person name="Cao J."/>
            <person name="Maignien L."/>
            <person name="Shao Z."/>
            <person name="Alain K."/>
            <person name="Jebbar M."/>
        </authorList>
    </citation>
    <scope>NUCLEOTIDE SEQUENCE</scope>
    <source>
        <strain evidence="1">DSM 16372</strain>
    </source>
</reference>
<dbReference type="RefSeq" id="WP_066922195.1">
    <property type="nucleotide sequence ID" value="NZ_BPQO01000035.1"/>
</dbReference>
<dbReference type="Proteomes" id="UP001055247">
    <property type="component" value="Unassembled WGS sequence"/>
</dbReference>
<dbReference type="EMBL" id="BPQO01000035">
    <property type="protein sequence ID" value="GJD91992.1"/>
    <property type="molecule type" value="Genomic_DNA"/>
</dbReference>
<reference evidence="1" key="2">
    <citation type="submission" date="2021-08" db="EMBL/GenBank/DDBJ databases">
        <authorList>
            <person name="Tani A."/>
            <person name="Ola A."/>
            <person name="Ogura Y."/>
            <person name="Katsura K."/>
            <person name="Hayashi T."/>
        </authorList>
    </citation>
    <scope>NUCLEOTIDE SEQUENCE</scope>
    <source>
        <strain evidence="1">DSM 16372</strain>
    </source>
</reference>
<protein>
    <recommendedName>
        <fullName evidence="3">DUF4926 domain-containing protein</fullName>
    </recommendedName>
</protein>
<name>A0AAV4ZUY7_9HYPH</name>
<keyword evidence="2" id="KW-1185">Reference proteome</keyword>
<evidence type="ECO:0000313" key="2">
    <source>
        <dbReference type="Proteomes" id="UP001055247"/>
    </source>
</evidence>
<accession>A0AAV4ZUY7</accession>
<comment type="caution">
    <text evidence="1">The sequence shown here is derived from an EMBL/GenBank/DDBJ whole genome shotgun (WGS) entry which is preliminary data.</text>
</comment>
<gene>
    <name evidence="1" type="ORF">BHAOGJBA_5545</name>
</gene>
<dbReference type="AlphaFoldDB" id="A0AAV4ZUY7"/>
<proteinExistence type="predicted"/>
<evidence type="ECO:0008006" key="3">
    <source>
        <dbReference type="Google" id="ProtNLM"/>
    </source>
</evidence>
<sequence length="72" mass="7786">MIDETLFPFAVAVRDVTGIKLIDGGDTVDVRFTAADGRMIAVLIPRAAFADLRASRLEPSAPLDGLERLEQT</sequence>
<organism evidence="1 2">
    <name type="scientific">Methylobacterium hispanicum</name>
    <dbReference type="NCBI Taxonomy" id="270350"/>
    <lineage>
        <taxon>Bacteria</taxon>
        <taxon>Pseudomonadati</taxon>
        <taxon>Pseudomonadota</taxon>
        <taxon>Alphaproteobacteria</taxon>
        <taxon>Hyphomicrobiales</taxon>
        <taxon>Methylobacteriaceae</taxon>
        <taxon>Methylobacterium</taxon>
    </lineage>
</organism>
<evidence type="ECO:0000313" key="1">
    <source>
        <dbReference type="EMBL" id="GJD91992.1"/>
    </source>
</evidence>